<dbReference type="EMBL" id="QFFM01000012">
    <property type="protein sequence ID" value="PWG65657.1"/>
    <property type="molecule type" value="Genomic_DNA"/>
</dbReference>
<keyword evidence="2" id="KW-1185">Reference proteome</keyword>
<dbReference type="InterPro" id="IPR010982">
    <property type="entry name" value="Lambda_DNA-bd_dom_sf"/>
</dbReference>
<protein>
    <recommendedName>
        <fullName evidence="3">HTH cro/C1-type domain-containing protein</fullName>
    </recommendedName>
</protein>
<name>A0A2U2N996_9BIFI</name>
<evidence type="ECO:0000313" key="1">
    <source>
        <dbReference type="EMBL" id="PWG65657.1"/>
    </source>
</evidence>
<dbReference type="RefSeq" id="WP_109057126.1">
    <property type="nucleotide sequence ID" value="NZ_QFFM01000012.1"/>
</dbReference>
<dbReference type="AlphaFoldDB" id="A0A2U2N996"/>
<dbReference type="GO" id="GO:0003677">
    <property type="term" value="F:DNA binding"/>
    <property type="evidence" value="ECO:0007669"/>
    <property type="project" value="InterPro"/>
</dbReference>
<proteinExistence type="predicted"/>
<evidence type="ECO:0000313" key="2">
    <source>
        <dbReference type="Proteomes" id="UP000245876"/>
    </source>
</evidence>
<dbReference type="Gene3D" id="1.10.260.40">
    <property type="entry name" value="lambda repressor-like DNA-binding domains"/>
    <property type="match status" value="1"/>
</dbReference>
<reference evidence="1 2" key="1">
    <citation type="journal article" date="2018" name="Int. J. Syst. Evol. Microbiol.">
        <title>Bifidobacterium callitrichidarum sp. nov. from the faeces of the emperor tamarin (Saguinus imperator).</title>
        <authorList>
            <person name="Modesto M."/>
            <person name="Michelini S."/>
            <person name="Sansosti M.C."/>
            <person name="De Filippo C."/>
            <person name="Cavalieri D."/>
            <person name="Qvirist L."/>
            <person name="Andlid T."/>
            <person name="Spiezio C."/>
            <person name="Sandri C."/>
            <person name="Pascarelli S."/>
            <person name="Sgorbati B."/>
            <person name="Mattarelli P."/>
        </authorList>
    </citation>
    <scope>NUCLEOTIDE SEQUENCE [LARGE SCALE GENOMIC DNA]</scope>
    <source>
        <strain evidence="1 2">TRI 5</strain>
    </source>
</reference>
<sequence>MQRPDQSAQIVSDIRNIQRFVTSTDPEIRPDASFARLQRLQLRDIVAALTFAELNDREYRTLLDFAMTTLTAQETKRLINRTGSEFMFLRNRCGVAQQWAADSLGVSLSTVRRWEDPDQPYAPSHEAWKWLDGLDEYVERTAYRAVVKPGEWHDVCELVKQLGDLTENGSGAPAPPSMIDGLDATLTVRFFSSQKAYLDMVNRFYPKSGEPEGGVEALEAGCAFTVFPDAGYFGVQNAITQRAVGLIRDAGRAHGWPARLITLRVIR</sequence>
<dbReference type="OrthoDB" id="3234210at2"/>
<gene>
    <name evidence="1" type="ORF">DF196_06915</name>
</gene>
<evidence type="ECO:0008006" key="3">
    <source>
        <dbReference type="Google" id="ProtNLM"/>
    </source>
</evidence>
<comment type="caution">
    <text evidence="1">The sequence shown here is derived from an EMBL/GenBank/DDBJ whole genome shotgun (WGS) entry which is preliminary data.</text>
</comment>
<dbReference type="Proteomes" id="UP000245876">
    <property type="component" value="Unassembled WGS sequence"/>
</dbReference>
<organism evidence="1 2">
    <name type="scientific">Bifidobacterium callitrichidarum</name>
    <dbReference type="NCBI Taxonomy" id="2052941"/>
    <lineage>
        <taxon>Bacteria</taxon>
        <taxon>Bacillati</taxon>
        <taxon>Actinomycetota</taxon>
        <taxon>Actinomycetes</taxon>
        <taxon>Bifidobacteriales</taxon>
        <taxon>Bifidobacteriaceae</taxon>
        <taxon>Bifidobacterium</taxon>
    </lineage>
</organism>
<accession>A0A2U2N996</accession>